<dbReference type="PANTHER" id="PTHR47644:SF1">
    <property type="entry name" value="PDZ DOMAIN-CONTAINING PROTEIN"/>
    <property type="match status" value="1"/>
</dbReference>
<dbReference type="InParanoid" id="B4JQJ5"/>
<organism evidence="3">
    <name type="scientific">Drosophila grimshawi</name>
    <name type="common">Hawaiian fruit fly</name>
    <name type="synonym">Idiomyia grimshawi</name>
    <dbReference type="NCBI Taxonomy" id="7222"/>
    <lineage>
        <taxon>Eukaryota</taxon>
        <taxon>Metazoa</taxon>
        <taxon>Ecdysozoa</taxon>
        <taxon>Arthropoda</taxon>
        <taxon>Hexapoda</taxon>
        <taxon>Insecta</taxon>
        <taxon>Pterygota</taxon>
        <taxon>Neoptera</taxon>
        <taxon>Endopterygota</taxon>
        <taxon>Diptera</taxon>
        <taxon>Brachycera</taxon>
        <taxon>Muscomorpha</taxon>
        <taxon>Ephydroidea</taxon>
        <taxon>Drosophilidae</taxon>
        <taxon>Drosophila</taxon>
        <taxon>Hawaiian Drosophila</taxon>
    </lineage>
</organism>
<feature type="compositionally biased region" description="Basic and acidic residues" evidence="1">
    <location>
        <begin position="42"/>
        <end position="54"/>
    </location>
</feature>
<dbReference type="eggNOG" id="ENOG502R6F4">
    <property type="taxonomic scope" value="Eukaryota"/>
</dbReference>
<feature type="compositionally biased region" description="Polar residues" evidence="1">
    <location>
        <begin position="61"/>
        <end position="73"/>
    </location>
</feature>
<evidence type="ECO:0000313" key="2">
    <source>
        <dbReference type="EMBL" id="EDV99175.1"/>
    </source>
</evidence>
<dbReference type="EMBL" id="CH916372">
    <property type="protein sequence ID" value="EDV99175.1"/>
    <property type="molecule type" value="Genomic_DNA"/>
</dbReference>
<evidence type="ECO:0000313" key="3">
    <source>
        <dbReference type="Proteomes" id="UP000001070"/>
    </source>
</evidence>
<feature type="region of interest" description="Disordered" evidence="1">
    <location>
        <begin position="1"/>
        <end position="23"/>
    </location>
</feature>
<dbReference type="HOGENOM" id="CLU_077233_0_0_1"/>
<keyword evidence="3" id="KW-1185">Reference proteome</keyword>
<dbReference type="PANTHER" id="PTHR47644">
    <property type="entry name" value="AGAP008221-PA"/>
    <property type="match status" value="1"/>
</dbReference>
<dbReference type="PhylomeDB" id="B4JQJ5"/>
<dbReference type="AlphaFoldDB" id="B4JQJ5"/>
<dbReference type="STRING" id="7222.B4JQJ5"/>
<proteinExistence type="predicted"/>
<dbReference type="OrthoDB" id="2157866at2759"/>
<feature type="region of interest" description="Disordered" evidence="1">
    <location>
        <begin position="39"/>
        <end position="73"/>
    </location>
</feature>
<evidence type="ECO:0000256" key="1">
    <source>
        <dbReference type="SAM" id="MobiDB-lite"/>
    </source>
</evidence>
<dbReference type="Proteomes" id="UP000001070">
    <property type="component" value="Unassembled WGS sequence"/>
</dbReference>
<gene>
    <name evidence="2" type="primary">Dgri\GH13707</name>
    <name evidence="2" type="ORF">Dgri_GH13707</name>
</gene>
<protein>
    <submittedName>
        <fullName evidence="2">GH13707</fullName>
    </submittedName>
</protein>
<name>B4JQJ5_DROGR</name>
<sequence>MDIALRGTASTTGTGSHTGTGLHHAVSLGNIEVTTKATYSSHMDRSYDSEDEHTGRRRLRQTLSTESQPRTSVYSRGDIREQYCLTDRQLHSIEQRPRRERFFGCLSRRGQAHGGSFLGGCVGRRVPSDENLAAYAPFEKYPRYQNNYTDTHELDSSYFRRQPASILSTGKSNEPDLGGRYTWIGQAAQSNNNSDYQSESRYESVNCRSPKLHPKNRNKIVKCYAKLSLEIMLKLNCRTICSLYLCLYYKYIKTLAMPALNSSHATATTTIIIINDYKNNNEISACISSLHNAKRFLLSRSFAFCKLHCNMKN</sequence>
<accession>B4JQJ5</accession>
<feature type="compositionally biased region" description="Low complexity" evidence="1">
    <location>
        <begin position="7"/>
        <end position="23"/>
    </location>
</feature>
<reference evidence="2 3" key="1">
    <citation type="journal article" date="2007" name="Nature">
        <title>Evolution of genes and genomes on the Drosophila phylogeny.</title>
        <authorList>
            <consortium name="Drosophila 12 Genomes Consortium"/>
            <person name="Clark A.G."/>
            <person name="Eisen M.B."/>
            <person name="Smith D.R."/>
            <person name="Bergman C.M."/>
            <person name="Oliver B."/>
            <person name="Markow T.A."/>
            <person name="Kaufman T.C."/>
            <person name="Kellis M."/>
            <person name="Gelbart W."/>
            <person name="Iyer V.N."/>
            <person name="Pollard D.A."/>
            <person name="Sackton T.B."/>
            <person name="Larracuente A.M."/>
            <person name="Singh N.D."/>
            <person name="Abad J.P."/>
            <person name="Abt D.N."/>
            <person name="Adryan B."/>
            <person name="Aguade M."/>
            <person name="Akashi H."/>
            <person name="Anderson W.W."/>
            <person name="Aquadro C.F."/>
            <person name="Ardell D.H."/>
            <person name="Arguello R."/>
            <person name="Artieri C.G."/>
            <person name="Barbash D.A."/>
            <person name="Barker D."/>
            <person name="Barsanti P."/>
            <person name="Batterham P."/>
            <person name="Batzoglou S."/>
            <person name="Begun D."/>
            <person name="Bhutkar A."/>
            <person name="Blanco E."/>
            <person name="Bosak S.A."/>
            <person name="Bradley R.K."/>
            <person name="Brand A.D."/>
            <person name="Brent M.R."/>
            <person name="Brooks A.N."/>
            <person name="Brown R.H."/>
            <person name="Butlin R.K."/>
            <person name="Caggese C."/>
            <person name="Calvi B.R."/>
            <person name="Bernardo de Carvalho A."/>
            <person name="Caspi A."/>
            <person name="Castrezana S."/>
            <person name="Celniker S.E."/>
            <person name="Chang J.L."/>
            <person name="Chapple C."/>
            <person name="Chatterji S."/>
            <person name="Chinwalla A."/>
            <person name="Civetta A."/>
            <person name="Clifton S.W."/>
            <person name="Comeron J.M."/>
            <person name="Costello J.C."/>
            <person name="Coyne J.A."/>
            <person name="Daub J."/>
            <person name="David R.G."/>
            <person name="Delcher A.L."/>
            <person name="Delehaunty K."/>
            <person name="Do C.B."/>
            <person name="Ebling H."/>
            <person name="Edwards K."/>
            <person name="Eickbush T."/>
            <person name="Evans J.D."/>
            <person name="Filipski A."/>
            <person name="Findeiss S."/>
            <person name="Freyhult E."/>
            <person name="Fulton L."/>
            <person name="Fulton R."/>
            <person name="Garcia A.C."/>
            <person name="Gardiner A."/>
            <person name="Garfield D.A."/>
            <person name="Garvin B.E."/>
            <person name="Gibson G."/>
            <person name="Gilbert D."/>
            <person name="Gnerre S."/>
            <person name="Godfrey J."/>
            <person name="Good R."/>
            <person name="Gotea V."/>
            <person name="Gravely B."/>
            <person name="Greenberg A.J."/>
            <person name="Griffiths-Jones S."/>
            <person name="Gross S."/>
            <person name="Guigo R."/>
            <person name="Gustafson E.A."/>
            <person name="Haerty W."/>
            <person name="Hahn M.W."/>
            <person name="Halligan D.L."/>
            <person name="Halpern A.L."/>
            <person name="Halter G.M."/>
            <person name="Han M.V."/>
            <person name="Heger A."/>
            <person name="Hillier L."/>
            <person name="Hinrichs A.S."/>
            <person name="Holmes I."/>
            <person name="Hoskins R.A."/>
            <person name="Hubisz M.J."/>
            <person name="Hultmark D."/>
            <person name="Huntley M.A."/>
            <person name="Jaffe D.B."/>
            <person name="Jagadeeshan S."/>
            <person name="Jeck W.R."/>
            <person name="Johnson J."/>
            <person name="Jones C.D."/>
            <person name="Jordan W.C."/>
            <person name="Karpen G.H."/>
            <person name="Kataoka E."/>
            <person name="Keightley P.D."/>
            <person name="Kheradpour P."/>
            <person name="Kirkness E.F."/>
            <person name="Koerich L.B."/>
            <person name="Kristiansen K."/>
            <person name="Kudrna D."/>
            <person name="Kulathinal R.J."/>
            <person name="Kumar S."/>
            <person name="Kwok R."/>
            <person name="Lander E."/>
            <person name="Langley C.H."/>
            <person name="Lapoint R."/>
            <person name="Lazzaro B.P."/>
            <person name="Lee S.J."/>
            <person name="Levesque L."/>
            <person name="Li R."/>
            <person name="Lin C.F."/>
            <person name="Lin M.F."/>
            <person name="Lindblad-Toh K."/>
            <person name="Llopart A."/>
            <person name="Long M."/>
            <person name="Low L."/>
            <person name="Lozovsky E."/>
            <person name="Lu J."/>
            <person name="Luo M."/>
            <person name="Machado C.A."/>
            <person name="Makalowski W."/>
            <person name="Marzo M."/>
            <person name="Matsuda M."/>
            <person name="Matzkin L."/>
            <person name="McAllister B."/>
            <person name="McBride C.S."/>
            <person name="McKernan B."/>
            <person name="McKernan K."/>
            <person name="Mendez-Lago M."/>
            <person name="Minx P."/>
            <person name="Mollenhauer M.U."/>
            <person name="Montooth K."/>
            <person name="Mount S.M."/>
            <person name="Mu X."/>
            <person name="Myers E."/>
            <person name="Negre B."/>
            <person name="Newfeld S."/>
            <person name="Nielsen R."/>
            <person name="Noor M.A."/>
            <person name="O'Grady P."/>
            <person name="Pachter L."/>
            <person name="Papaceit M."/>
            <person name="Parisi M.J."/>
            <person name="Parisi M."/>
            <person name="Parts L."/>
            <person name="Pedersen J.S."/>
            <person name="Pesole G."/>
            <person name="Phillippy A.M."/>
            <person name="Ponting C.P."/>
            <person name="Pop M."/>
            <person name="Porcelli D."/>
            <person name="Powell J.R."/>
            <person name="Prohaska S."/>
            <person name="Pruitt K."/>
            <person name="Puig M."/>
            <person name="Quesneville H."/>
            <person name="Ram K.R."/>
            <person name="Rand D."/>
            <person name="Rasmussen M.D."/>
            <person name="Reed L.K."/>
            <person name="Reenan R."/>
            <person name="Reily A."/>
            <person name="Remington K.A."/>
            <person name="Rieger T.T."/>
            <person name="Ritchie M.G."/>
            <person name="Robin C."/>
            <person name="Rogers Y.H."/>
            <person name="Rohde C."/>
            <person name="Rozas J."/>
            <person name="Rubenfield M.J."/>
            <person name="Ruiz A."/>
            <person name="Russo S."/>
            <person name="Salzberg S.L."/>
            <person name="Sanchez-Gracia A."/>
            <person name="Saranga D.J."/>
            <person name="Sato H."/>
            <person name="Schaeffer S.W."/>
            <person name="Schatz M.C."/>
            <person name="Schlenke T."/>
            <person name="Schwartz R."/>
            <person name="Segarra C."/>
            <person name="Singh R.S."/>
            <person name="Sirot L."/>
            <person name="Sirota M."/>
            <person name="Sisneros N.B."/>
            <person name="Smith C.D."/>
            <person name="Smith T.F."/>
            <person name="Spieth J."/>
            <person name="Stage D.E."/>
            <person name="Stark A."/>
            <person name="Stephan W."/>
            <person name="Strausberg R.L."/>
            <person name="Strempel S."/>
            <person name="Sturgill D."/>
            <person name="Sutton G."/>
            <person name="Sutton G.G."/>
            <person name="Tao W."/>
            <person name="Teichmann S."/>
            <person name="Tobari Y.N."/>
            <person name="Tomimura Y."/>
            <person name="Tsolas J.M."/>
            <person name="Valente V.L."/>
            <person name="Venter E."/>
            <person name="Venter J.C."/>
            <person name="Vicario S."/>
            <person name="Vieira F.G."/>
            <person name="Vilella A.J."/>
            <person name="Villasante A."/>
            <person name="Walenz B."/>
            <person name="Wang J."/>
            <person name="Wasserman M."/>
            <person name="Watts T."/>
            <person name="Wilson D."/>
            <person name="Wilson R.K."/>
            <person name="Wing R.A."/>
            <person name="Wolfner M.F."/>
            <person name="Wong A."/>
            <person name="Wong G.K."/>
            <person name="Wu C.I."/>
            <person name="Wu G."/>
            <person name="Yamamoto D."/>
            <person name="Yang H.P."/>
            <person name="Yang S.P."/>
            <person name="Yorke J.A."/>
            <person name="Yoshida K."/>
            <person name="Zdobnov E."/>
            <person name="Zhang P."/>
            <person name="Zhang Y."/>
            <person name="Zimin A.V."/>
            <person name="Baldwin J."/>
            <person name="Abdouelleil A."/>
            <person name="Abdulkadir J."/>
            <person name="Abebe A."/>
            <person name="Abera B."/>
            <person name="Abreu J."/>
            <person name="Acer S.C."/>
            <person name="Aftuck L."/>
            <person name="Alexander A."/>
            <person name="An P."/>
            <person name="Anderson E."/>
            <person name="Anderson S."/>
            <person name="Arachi H."/>
            <person name="Azer M."/>
            <person name="Bachantsang P."/>
            <person name="Barry A."/>
            <person name="Bayul T."/>
            <person name="Berlin A."/>
            <person name="Bessette D."/>
            <person name="Bloom T."/>
            <person name="Blye J."/>
            <person name="Boguslavskiy L."/>
            <person name="Bonnet C."/>
            <person name="Boukhgalter B."/>
            <person name="Bourzgui I."/>
            <person name="Brown A."/>
            <person name="Cahill P."/>
            <person name="Channer S."/>
            <person name="Cheshatsang Y."/>
            <person name="Chuda L."/>
            <person name="Citroen M."/>
            <person name="Collymore A."/>
            <person name="Cooke P."/>
            <person name="Costello M."/>
            <person name="D'Aco K."/>
            <person name="Daza R."/>
            <person name="De Haan G."/>
            <person name="DeGray S."/>
            <person name="DeMaso C."/>
            <person name="Dhargay N."/>
            <person name="Dooley K."/>
            <person name="Dooley E."/>
            <person name="Doricent M."/>
            <person name="Dorje P."/>
            <person name="Dorjee K."/>
            <person name="Dupes A."/>
            <person name="Elong R."/>
            <person name="Falk J."/>
            <person name="Farina A."/>
            <person name="Faro S."/>
            <person name="Ferguson D."/>
            <person name="Fisher S."/>
            <person name="Foley C.D."/>
            <person name="Franke A."/>
            <person name="Friedrich D."/>
            <person name="Gadbois L."/>
            <person name="Gearin G."/>
            <person name="Gearin C.R."/>
            <person name="Giannoukos G."/>
            <person name="Goode T."/>
            <person name="Graham J."/>
            <person name="Grandbois E."/>
            <person name="Grewal S."/>
            <person name="Gyaltsen K."/>
            <person name="Hafez N."/>
            <person name="Hagos B."/>
            <person name="Hall J."/>
            <person name="Henson C."/>
            <person name="Hollinger A."/>
            <person name="Honan T."/>
            <person name="Huard M.D."/>
            <person name="Hughes L."/>
            <person name="Hurhula B."/>
            <person name="Husby M.E."/>
            <person name="Kamat A."/>
            <person name="Kanga B."/>
            <person name="Kashin S."/>
            <person name="Khazanovich D."/>
            <person name="Kisner P."/>
            <person name="Lance K."/>
            <person name="Lara M."/>
            <person name="Lee W."/>
            <person name="Lennon N."/>
            <person name="Letendre F."/>
            <person name="LeVine R."/>
            <person name="Lipovsky A."/>
            <person name="Liu X."/>
            <person name="Liu J."/>
            <person name="Liu S."/>
            <person name="Lokyitsang T."/>
            <person name="Lokyitsang Y."/>
            <person name="Lubonja R."/>
            <person name="Lui A."/>
            <person name="MacDonald P."/>
            <person name="Magnisalis V."/>
            <person name="Maru K."/>
            <person name="Matthews C."/>
            <person name="McCusker W."/>
            <person name="McDonough S."/>
            <person name="Mehta T."/>
            <person name="Meldrim J."/>
            <person name="Meneus L."/>
            <person name="Mihai O."/>
            <person name="Mihalev A."/>
            <person name="Mihova T."/>
            <person name="Mittelman R."/>
            <person name="Mlenga V."/>
            <person name="Montmayeur A."/>
            <person name="Mulrain L."/>
            <person name="Navidi A."/>
            <person name="Naylor J."/>
            <person name="Negash T."/>
            <person name="Nguyen T."/>
            <person name="Nguyen N."/>
            <person name="Nicol R."/>
            <person name="Norbu C."/>
            <person name="Norbu N."/>
            <person name="Novod N."/>
            <person name="O'Neill B."/>
            <person name="Osman S."/>
            <person name="Markiewicz E."/>
            <person name="Oyono O.L."/>
            <person name="Patti C."/>
            <person name="Phunkhang P."/>
            <person name="Pierre F."/>
            <person name="Priest M."/>
            <person name="Raghuraman S."/>
            <person name="Rege F."/>
            <person name="Reyes R."/>
            <person name="Rise C."/>
            <person name="Rogov P."/>
            <person name="Ross K."/>
            <person name="Ryan E."/>
            <person name="Settipalli S."/>
            <person name="Shea T."/>
            <person name="Sherpa N."/>
            <person name="Shi L."/>
            <person name="Shih D."/>
            <person name="Sparrow T."/>
            <person name="Spaulding J."/>
            <person name="Stalker J."/>
            <person name="Stange-Thomann N."/>
            <person name="Stavropoulos S."/>
            <person name="Stone C."/>
            <person name="Strader C."/>
            <person name="Tesfaye S."/>
            <person name="Thomson T."/>
            <person name="Thoulutsang Y."/>
            <person name="Thoulutsang D."/>
            <person name="Topham K."/>
            <person name="Topping I."/>
            <person name="Tsamla T."/>
            <person name="Vassiliev H."/>
            <person name="Vo A."/>
            <person name="Wangchuk T."/>
            <person name="Wangdi T."/>
            <person name="Weiand M."/>
            <person name="Wilkinson J."/>
            <person name="Wilson A."/>
            <person name="Yadav S."/>
            <person name="Young G."/>
            <person name="Yu Q."/>
            <person name="Zembek L."/>
            <person name="Zhong D."/>
            <person name="Zimmer A."/>
            <person name="Zwirko Z."/>
            <person name="Jaffe D.B."/>
            <person name="Alvarez P."/>
            <person name="Brockman W."/>
            <person name="Butler J."/>
            <person name="Chin C."/>
            <person name="Gnerre S."/>
            <person name="Grabherr M."/>
            <person name="Kleber M."/>
            <person name="Mauceli E."/>
            <person name="MacCallum I."/>
        </authorList>
    </citation>
    <scope>NUCLEOTIDE SEQUENCE [LARGE SCALE GENOMIC DNA]</scope>
    <source>
        <strain evidence="3">Tucson 15287-2541.00</strain>
    </source>
</reference>